<sequence>MSVSIAKGATENRGPGENRNGEPKMNALVATASVTAFVLSCTELGPCDEPTCDETIWG</sequence>
<keyword evidence="3" id="KW-1185">Reference proteome</keyword>
<reference evidence="2" key="1">
    <citation type="submission" date="2023-03" db="EMBL/GenBank/DDBJ databases">
        <title>Actinorhabdospora filicis NBRC 111898.</title>
        <authorList>
            <person name="Ichikawa N."/>
            <person name="Sato H."/>
            <person name="Tonouchi N."/>
        </authorList>
    </citation>
    <scope>NUCLEOTIDE SEQUENCE</scope>
    <source>
        <strain evidence="2">NBRC 111898</strain>
    </source>
</reference>
<dbReference type="Proteomes" id="UP001165079">
    <property type="component" value="Unassembled WGS sequence"/>
</dbReference>
<evidence type="ECO:0000256" key="1">
    <source>
        <dbReference type="SAM" id="MobiDB-lite"/>
    </source>
</evidence>
<evidence type="ECO:0000313" key="2">
    <source>
        <dbReference type="EMBL" id="GLZ77549.1"/>
    </source>
</evidence>
<organism evidence="2 3">
    <name type="scientific">Actinorhabdospora filicis</name>
    <dbReference type="NCBI Taxonomy" id="1785913"/>
    <lineage>
        <taxon>Bacteria</taxon>
        <taxon>Bacillati</taxon>
        <taxon>Actinomycetota</taxon>
        <taxon>Actinomycetes</taxon>
        <taxon>Micromonosporales</taxon>
        <taxon>Micromonosporaceae</taxon>
        <taxon>Actinorhabdospora</taxon>
    </lineage>
</organism>
<dbReference type="EMBL" id="BSTX01000001">
    <property type="protein sequence ID" value="GLZ77549.1"/>
    <property type="molecule type" value="Genomic_DNA"/>
</dbReference>
<comment type="caution">
    <text evidence="2">The sequence shown here is derived from an EMBL/GenBank/DDBJ whole genome shotgun (WGS) entry which is preliminary data.</text>
</comment>
<proteinExistence type="predicted"/>
<name>A0A9W6SI59_9ACTN</name>
<gene>
    <name evidence="2" type="ORF">Afil01_23560</name>
</gene>
<evidence type="ECO:0000313" key="3">
    <source>
        <dbReference type="Proteomes" id="UP001165079"/>
    </source>
</evidence>
<feature type="region of interest" description="Disordered" evidence="1">
    <location>
        <begin position="1"/>
        <end position="23"/>
    </location>
</feature>
<accession>A0A9W6SI59</accession>
<dbReference type="AlphaFoldDB" id="A0A9W6SI59"/>
<protein>
    <submittedName>
        <fullName evidence="2">Uncharacterized protein</fullName>
    </submittedName>
</protein>